<name>A0A8B8AZV2_CRAVI</name>
<feature type="compositionally biased region" description="Basic residues" evidence="1">
    <location>
        <begin position="37"/>
        <end position="46"/>
    </location>
</feature>
<feature type="region of interest" description="Disordered" evidence="1">
    <location>
        <begin position="276"/>
        <end position="345"/>
    </location>
</feature>
<feature type="region of interest" description="Disordered" evidence="1">
    <location>
        <begin position="202"/>
        <end position="233"/>
    </location>
</feature>
<evidence type="ECO:0000256" key="1">
    <source>
        <dbReference type="SAM" id="MobiDB-lite"/>
    </source>
</evidence>
<dbReference type="OrthoDB" id="6185839at2759"/>
<accession>A0A8B8AZV2</accession>
<dbReference type="GeneID" id="111106064"/>
<reference evidence="3" key="2">
    <citation type="submission" date="2025-08" db="UniProtKB">
        <authorList>
            <consortium name="RefSeq"/>
        </authorList>
    </citation>
    <scope>IDENTIFICATION</scope>
    <source>
        <tissue evidence="3">Whole sample</tissue>
    </source>
</reference>
<dbReference type="KEGG" id="cvn:111106064"/>
<feature type="compositionally biased region" description="Basic and acidic residues" evidence="1">
    <location>
        <begin position="292"/>
        <end position="315"/>
    </location>
</feature>
<proteinExistence type="predicted"/>
<feature type="region of interest" description="Disordered" evidence="1">
    <location>
        <begin position="24"/>
        <end position="51"/>
    </location>
</feature>
<feature type="compositionally biased region" description="Basic and acidic residues" evidence="1">
    <location>
        <begin position="218"/>
        <end position="233"/>
    </location>
</feature>
<dbReference type="Proteomes" id="UP000694844">
    <property type="component" value="Chromosome 1"/>
</dbReference>
<feature type="compositionally biased region" description="Basic and acidic residues" evidence="1">
    <location>
        <begin position="322"/>
        <end position="337"/>
    </location>
</feature>
<evidence type="ECO:0000313" key="3">
    <source>
        <dbReference type="RefSeq" id="XP_022296298.1"/>
    </source>
</evidence>
<keyword evidence="2" id="KW-1185">Reference proteome</keyword>
<evidence type="ECO:0000313" key="2">
    <source>
        <dbReference type="Proteomes" id="UP000694844"/>
    </source>
</evidence>
<dbReference type="RefSeq" id="XP_022296298.1">
    <property type="nucleotide sequence ID" value="XM_022440590.1"/>
</dbReference>
<gene>
    <name evidence="3" type="primary">LOC111106064</name>
</gene>
<reference evidence="2" key="1">
    <citation type="submission" date="2024-06" db="UniProtKB">
        <authorList>
            <consortium name="RefSeq"/>
        </authorList>
    </citation>
    <scope>NUCLEOTIDE SEQUENCE [LARGE SCALE GENOMIC DNA]</scope>
</reference>
<protein>
    <submittedName>
        <fullName evidence="3">Uncharacterized protein LOC111106064</fullName>
    </submittedName>
</protein>
<organism evidence="2 3">
    <name type="scientific">Crassostrea virginica</name>
    <name type="common">Eastern oyster</name>
    <dbReference type="NCBI Taxonomy" id="6565"/>
    <lineage>
        <taxon>Eukaryota</taxon>
        <taxon>Metazoa</taxon>
        <taxon>Spiralia</taxon>
        <taxon>Lophotrochozoa</taxon>
        <taxon>Mollusca</taxon>
        <taxon>Bivalvia</taxon>
        <taxon>Autobranchia</taxon>
        <taxon>Pteriomorphia</taxon>
        <taxon>Ostreida</taxon>
        <taxon>Ostreoidea</taxon>
        <taxon>Ostreidae</taxon>
        <taxon>Crassostrea</taxon>
    </lineage>
</organism>
<sequence length="437" mass="49636">MGASCTCYASVSPVVMETRTVVKDGPPEAEETMNRNQTKKTSRFKRRSELSVTSDGNPQEVYVIHLSAVLLNPRDCPQLVDFILDKPVIMVEIGVVYNKGTKSCGPREVIEDPEIDWDDLDITQQVPRQVTLANGTARVYGVLSRSFSCQLESQKVTLRALLLGQKRISLTTDIQDDKEYSLRDVTEMFNCFMSENSGRSKKTSAIRKVSATSRNRKSSCEEHDGKDGDTDSRSSRLISAYLADDSYKIGKDIVRKMSIEEKVLKRSDNETKISTKVTEEEIRITPPNGMPEEARRKSSLKSDRQRFEDKKLKKEERRKKSSKEENSRRHSVGDQRRKNVRKVTPHCKIMVTAPGTTCYKEPALSQLEEEDERRFSIATERSDNLYSSTCSLPRRISSSIGYSPVPGYHFDPITELSCEEDGCQRKRREKQRSVSCS</sequence>
<dbReference type="AlphaFoldDB" id="A0A8B8AZV2"/>